<protein>
    <submittedName>
        <fullName evidence="1">Uncharacterized protein</fullName>
    </submittedName>
</protein>
<reference evidence="1 2" key="1">
    <citation type="submission" date="2018-04" db="EMBL/GenBank/DDBJ databases">
        <title>Altererythrobacter sp. HME9302 genome sequencing and assembly.</title>
        <authorList>
            <person name="Kang H."/>
            <person name="Kim H."/>
            <person name="Joh K."/>
        </authorList>
    </citation>
    <scope>NUCLEOTIDE SEQUENCE [LARGE SCALE GENOMIC DNA]</scope>
    <source>
        <strain evidence="1 2">HME9302</strain>
    </source>
</reference>
<dbReference type="EMBL" id="QBKA01000002">
    <property type="protein sequence ID" value="RDC59755.1"/>
    <property type="molecule type" value="Genomic_DNA"/>
</dbReference>
<accession>A0A369Q893</accession>
<keyword evidence="2" id="KW-1185">Reference proteome</keyword>
<evidence type="ECO:0000313" key="2">
    <source>
        <dbReference type="Proteomes" id="UP000253727"/>
    </source>
</evidence>
<comment type="caution">
    <text evidence="1">The sequence shown here is derived from an EMBL/GenBank/DDBJ whole genome shotgun (WGS) entry which is preliminary data.</text>
</comment>
<gene>
    <name evidence="1" type="ORF">HME9302_00950</name>
</gene>
<organism evidence="1 2">
    <name type="scientific">Alteripontixanthobacter maritimus</name>
    <dbReference type="NCBI Taxonomy" id="2161824"/>
    <lineage>
        <taxon>Bacteria</taxon>
        <taxon>Pseudomonadati</taxon>
        <taxon>Pseudomonadota</taxon>
        <taxon>Alphaproteobacteria</taxon>
        <taxon>Sphingomonadales</taxon>
        <taxon>Erythrobacteraceae</taxon>
        <taxon>Alteripontixanthobacter</taxon>
    </lineage>
</organism>
<dbReference type="RefSeq" id="WP_147270765.1">
    <property type="nucleotide sequence ID" value="NZ_QBKA01000002.1"/>
</dbReference>
<dbReference type="OrthoDB" id="8482145at2"/>
<evidence type="ECO:0000313" key="1">
    <source>
        <dbReference type="EMBL" id="RDC59755.1"/>
    </source>
</evidence>
<sequence>MSRVSHTPGPWRIKRWSGKEAQVIGTVPIASGPQKGELPFISLPASNADACLIAAAPDMLEALEECKRQLEYLDGRSPSGTTPATLLRVRAAIAKAKGGAS</sequence>
<dbReference type="AlphaFoldDB" id="A0A369Q893"/>
<proteinExistence type="predicted"/>
<dbReference type="Proteomes" id="UP000253727">
    <property type="component" value="Unassembled WGS sequence"/>
</dbReference>
<name>A0A369Q893_9SPHN</name>